<dbReference type="OrthoDB" id="1523735at2"/>
<dbReference type="Pfam" id="PF16344">
    <property type="entry name" value="FecR_C"/>
    <property type="match status" value="1"/>
</dbReference>
<comment type="caution">
    <text evidence="3">The sequence shown here is derived from an EMBL/GenBank/DDBJ whole genome shotgun (WGS) entry which is preliminary data.</text>
</comment>
<dbReference type="Gene3D" id="2.60.120.1440">
    <property type="match status" value="1"/>
</dbReference>
<protein>
    <recommendedName>
        <fullName evidence="5">Anti-sigma factor</fullName>
    </recommendedName>
</protein>
<evidence type="ECO:0000259" key="2">
    <source>
        <dbReference type="Pfam" id="PF16344"/>
    </source>
</evidence>
<dbReference type="InterPro" id="IPR032508">
    <property type="entry name" value="FecR_C"/>
</dbReference>
<evidence type="ECO:0000313" key="4">
    <source>
        <dbReference type="Proteomes" id="UP000245647"/>
    </source>
</evidence>
<proteinExistence type="predicted"/>
<dbReference type="Gene3D" id="3.55.50.30">
    <property type="match status" value="1"/>
</dbReference>
<reference evidence="3 4" key="1">
    <citation type="submission" date="2018-04" db="EMBL/GenBank/DDBJ databases">
        <title>Pedobacter chongqingensis sp. nov., isolated from a rottenly hemp rope.</title>
        <authorList>
            <person name="Cai Y."/>
        </authorList>
    </citation>
    <scope>NUCLEOTIDE SEQUENCE [LARGE SCALE GENOMIC DNA]</scope>
    <source>
        <strain evidence="3 4">FJ4-8</strain>
    </source>
</reference>
<organism evidence="3 4">
    <name type="scientific">Pararcticibacter amylolyticus</name>
    <dbReference type="NCBI Taxonomy" id="2173175"/>
    <lineage>
        <taxon>Bacteria</taxon>
        <taxon>Pseudomonadati</taxon>
        <taxon>Bacteroidota</taxon>
        <taxon>Sphingobacteriia</taxon>
        <taxon>Sphingobacteriales</taxon>
        <taxon>Sphingobacteriaceae</taxon>
        <taxon>Pararcticibacter</taxon>
    </lineage>
</organism>
<dbReference type="InterPro" id="IPR006860">
    <property type="entry name" value="FecR"/>
</dbReference>
<dbReference type="PANTHER" id="PTHR30273">
    <property type="entry name" value="PERIPLASMIC SIGNAL SENSOR AND SIGMA FACTOR ACTIVATOR FECR-RELATED"/>
    <property type="match status" value="1"/>
</dbReference>
<dbReference type="GO" id="GO:0016989">
    <property type="term" value="F:sigma factor antagonist activity"/>
    <property type="evidence" value="ECO:0007669"/>
    <property type="project" value="TreeGrafter"/>
</dbReference>
<evidence type="ECO:0000313" key="3">
    <source>
        <dbReference type="EMBL" id="PWG82300.1"/>
    </source>
</evidence>
<dbReference type="PANTHER" id="PTHR30273:SF2">
    <property type="entry name" value="PROTEIN FECR"/>
    <property type="match status" value="1"/>
</dbReference>
<evidence type="ECO:0008006" key="5">
    <source>
        <dbReference type="Google" id="ProtNLM"/>
    </source>
</evidence>
<dbReference type="AlphaFoldDB" id="A0A2U2PLM6"/>
<sequence length="361" mass="41450">MDTDDRIWILMARTLSGEANQAEVEELSVCFKHDPELRRQYLVMKELWGLESDPYDTIADTGNEKIHVRNILKRAEEERVEEDETDEAPKTIWRFFTGKSMQLLYAASIAVAAILFFYHKPVASPAEKGEEVVAVKNGSRTKILLPDGTSVWLNGDSKLFYDSTFNGKVRRVKLVGEAFFDVAKKVNQPFIVEAGDIRIRVLGTAFNVKCYKDDKNIETTLLRGSVEVSKNGEESIAASRILLKPNQKLIVPAEEDLSLLPEKKDFKVLNLDDKLKEDEHIETSWVYNRVEFRGETFEELARKLERWYDIKIVFEDAGVKQIKLNGSFEKETIEEAFLAMQKVASFKFKIYGREIFIKSSE</sequence>
<dbReference type="EMBL" id="QEAS01000001">
    <property type="protein sequence ID" value="PWG82300.1"/>
    <property type="molecule type" value="Genomic_DNA"/>
</dbReference>
<feature type="domain" description="Protein FecR C-terminal" evidence="2">
    <location>
        <begin position="291"/>
        <end position="357"/>
    </location>
</feature>
<name>A0A2U2PLM6_9SPHI</name>
<dbReference type="InterPro" id="IPR012373">
    <property type="entry name" value="Ferrdict_sens_TM"/>
</dbReference>
<feature type="domain" description="FecR protein" evidence="1">
    <location>
        <begin position="132"/>
        <end position="227"/>
    </location>
</feature>
<dbReference type="RefSeq" id="WP_109413719.1">
    <property type="nucleotide sequence ID" value="NZ_QEAS01000001.1"/>
</dbReference>
<keyword evidence="4" id="KW-1185">Reference proteome</keyword>
<evidence type="ECO:0000259" key="1">
    <source>
        <dbReference type="Pfam" id="PF04773"/>
    </source>
</evidence>
<dbReference type="PIRSF" id="PIRSF018266">
    <property type="entry name" value="FecR"/>
    <property type="match status" value="1"/>
</dbReference>
<accession>A0A2U2PLM6</accession>
<gene>
    <name evidence="3" type="ORF">DDR33_00015</name>
</gene>
<dbReference type="Proteomes" id="UP000245647">
    <property type="component" value="Unassembled WGS sequence"/>
</dbReference>
<dbReference type="Pfam" id="PF04773">
    <property type="entry name" value="FecR"/>
    <property type="match status" value="1"/>
</dbReference>